<dbReference type="AlphaFoldDB" id="A0A316VEW0"/>
<dbReference type="Proteomes" id="UP000245771">
    <property type="component" value="Unassembled WGS sequence"/>
</dbReference>
<dbReference type="GeneID" id="37021684"/>
<dbReference type="InterPro" id="IPR005302">
    <property type="entry name" value="MoCF_Sase_C"/>
</dbReference>
<reference evidence="3 4" key="1">
    <citation type="journal article" date="2018" name="Mol. Biol. Evol.">
        <title>Broad Genomic Sampling Reveals a Smut Pathogenic Ancestry of the Fungal Clade Ustilaginomycotina.</title>
        <authorList>
            <person name="Kijpornyongpan T."/>
            <person name="Mondo S.J."/>
            <person name="Barry K."/>
            <person name="Sandor L."/>
            <person name="Lee J."/>
            <person name="Lipzen A."/>
            <person name="Pangilinan J."/>
            <person name="LaButti K."/>
            <person name="Hainaut M."/>
            <person name="Henrissat B."/>
            <person name="Grigoriev I.V."/>
            <person name="Spatafora J.W."/>
            <person name="Aime M.C."/>
        </authorList>
    </citation>
    <scope>NUCLEOTIDE SEQUENCE [LARGE SCALE GENOMIC DNA]</scope>
    <source>
        <strain evidence="3 4">MCA 3882</strain>
    </source>
</reference>
<evidence type="ECO:0000313" key="4">
    <source>
        <dbReference type="Proteomes" id="UP000245771"/>
    </source>
</evidence>
<dbReference type="GO" id="GO:0003824">
    <property type="term" value="F:catalytic activity"/>
    <property type="evidence" value="ECO:0007669"/>
    <property type="project" value="InterPro"/>
</dbReference>
<dbReference type="SUPFAM" id="SSF141673">
    <property type="entry name" value="MOSC N-terminal domain-like"/>
    <property type="match status" value="1"/>
</dbReference>
<name>A0A316VEW0_9BASI</name>
<keyword evidence="1" id="KW-0472">Membrane</keyword>
<dbReference type="GO" id="GO:0030170">
    <property type="term" value="F:pyridoxal phosphate binding"/>
    <property type="evidence" value="ECO:0007669"/>
    <property type="project" value="InterPro"/>
</dbReference>
<proteinExistence type="predicted"/>
<gene>
    <name evidence="3" type="ORF">FA14DRAFT_164653</name>
</gene>
<keyword evidence="1" id="KW-0812">Transmembrane</keyword>
<dbReference type="Pfam" id="PF03476">
    <property type="entry name" value="MOSC_N"/>
    <property type="match status" value="1"/>
</dbReference>
<accession>A0A316VEW0</accession>
<dbReference type="InParanoid" id="A0A316VEW0"/>
<dbReference type="GO" id="GO:0030151">
    <property type="term" value="F:molybdenum ion binding"/>
    <property type="evidence" value="ECO:0007669"/>
    <property type="project" value="InterPro"/>
</dbReference>
<sequence length="418" mass="46593">MSTQQLAIYSAIAAVFISSILLFSKQWLSNLFSPRYAQSIKKEIRIQKLFIHPIKSCRGTSVPEAYFDEGGLRYDRSWLIIDGQTKKFQTARELPKMVVISPRMDLANNSLEITIPLPEKGDVLVKTPLDPSKEQLSEMEIVKGIIIWGEEADGYAVSKEADEALSQFFERPVQLVRKGPGLRNAGPDDPRKEKSVMHFQDFYPILIASKASIQHVRDTLVASIYPNLRSSTKYDQALPANHAGVVQAFKVSDKISKDRWTPEALESFPIERFRPNIVVESFNDDHGRDLNKALVPWEEDAWTHIEVFDGRTSAASGKEAGGIGFGSSINGKGTSIDCVARCGRCLVPNVDPQQGVRDSYVPYTILQRFRQVQPEYAKKGKPCFGVLASPAQPSGLLKVGDIVRVTSVMDPQKRKLGK</sequence>
<evidence type="ECO:0000313" key="3">
    <source>
        <dbReference type="EMBL" id="PWN36122.1"/>
    </source>
</evidence>
<feature type="transmembrane region" description="Helical" evidence="1">
    <location>
        <begin position="6"/>
        <end position="23"/>
    </location>
</feature>
<dbReference type="Pfam" id="PF03473">
    <property type="entry name" value="MOSC"/>
    <property type="match status" value="1"/>
</dbReference>
<feature type="domain" description="MOSC" evidence="2">
    <location>
        <begin position="170"/>
        <end position="406"/>
    </location>
</feature>
<dbReference type="PANTHER" id="PTHR14237">
    <property type="entry name" value="MOLYBDOPTERIN COFACTOR SULFURASE MOSC"/>
    <property type="match status" value="1"/>
</dbReference>
<evidence type="ECO:0000259" key="2">
    <source>
        <dbReference type="PROSITE" id="PS51340"/>
    </source>
</evidence>
<dbReference type="STRING" id="1280837.A0A316VEW0"/>
<dbReference type="RefSeq" id="XP_025356424.1">
    <property type="nucleotide sequence ID" value="XM_025499903.1"/>
</dbReference>
<protein>
    <recommendedName>
        <fullName evidence="2">MOSC domain-containing protein</fullName>
    </recommendedName>
</protein>
<keyword evidence="4" id="KW-1185">Reference proteome</keyword>
<dbReference type="PROSITE" id="PS51340">
    <property type="entry name" value="MOSC"/>
    <property type="match status" value="1"/>
</dbReference>
<dbReference type="InterPro" id="IPR005303">
    <property type="entry name" value="MOCOS_middle"/>
</dbReference>
<dbReference type="PANTHER" id="PTHR14237:SF19">
    <property type="entry name" value="MITOCHONDRIAL AMIDOXIME REDUCING COMPONENT 1"/>
    <property type="match status" value="1"/>
</dbReference>
<dbReference type="OrthoDB" id="17255at2759"/>
<evidence type="ECO:0000256" key="1">
    <source>
        <dbReference type="SAM" id="Phobius"/>
    </source>
</evidence>
<dbReference type="EMBL" id="KZ819603">
    <property type="protein sequence ID" value="PWN36122.1"/>
    <property type="molecule type" value="Genomic_DNA"/>
</dbReference>
<keyword evidence="1" id="KW-1133">Transmembrane helix</keyword>
<organism evidence="3 4">
    <name type="scientific">Meira miltonrushii</name>
    <dbReference type="NCBI Taxonomy" id="1280837"/>
    <lineage>
        <taxon>Eukaryota</taxon>
        <taxon>Fungi</taxon>
        <taxon>Dikarya</taxon>
        <taxon>Basidiomycota</taxon>
        <taxon>Ustilaginomycotina</taxon>
        <taxon>Exobasidiomycetes</taxon>
        <taxon>Exobasidiales</taxon>
        <taxon>Brachybasidiaceae</taxon>
        <taxon>Meira</taxon>
    </lineage>
</organism>